<dbReference type="EMBL" id="BKCJ010001781">
    <property type="protein sequence ID" value="GEU43981.1"/>
    <property type="molecule type" value="Genomic_DNA"/>
</dbReference>
<dbReference type="GO" id="GO:0003676">
    <property type="term" value="F:nucleic acid binding"/>
    <property type="evidence" value="ECO:0007669"/>
    <property type="project" value="InterPro"/>
</dbReference>
<protein>
    <recommendedName>
        <fullName evidence="2">CCHC-type domain-containing protein</fullName>
    </recommendedName>
</protein>
<dbReference type="InterPro" id="IPR036875">
    <property type="entry name" value="Znf_CCHC_sf"/>
</dbReference>
<dbReference type="AlphaFoldDB" id="A0A6L2K3I6"/>
<dbReference type="GO" id="GO:0008270">
    <property type="term" value="F:zinc ion binding"/>
    <property type="evidence" value="ECO:0007669"/>
    <property type="project" value="InterPro"/>
</dbReference>
<proteinExistence type="predicted"/>
<sequence length="212" mass="24217">MKYVGPIRSGRAGFSVRSSLWNTGGFAGNSRNATYGQQANGNNAILQKVPRTSTTSGNTSTIKCYNYNDKGHLARVCPKPMVRDSYYFKEQTLLAKKYDARIDLNDEEYDFLLADVTEEEVHNSQTGFINDMFAKSDHGQTESIKPTYDDDEIDSNIIFDDPYVEDNSENDEQDNNVHDQNNNEFELLIKNVQLKPRKHIKLIRLSKKKMIC</sequence>
<comment type="caution">
    <text evidence="1">The sequence shown here is derived from an EMBL/GenBank/DDBJ whole genome shotgun (WGS) entry which is preliminary data.</text>
</comment>
<evidence type="ECO:0000313" key="1">
    <source>
        <dbReference type="EMBL" id="GEU43981.1"/>
    </source>
</evidence>
<dbReference type="SUPFAM" id="SSF57756">
    <property type="entry name" value="Retrovirus zinc finger-like domains"/>
    <property type="match status" value="1"/>
</dbReference>
<organism evidence="1">
    <name type="scientific">Tanacetum cinerariifolium</name>
    <name type="common">Dalmatian daisy</name>
    <name type="synonym">Chrysanthemum cinerariifolium</name>
    <dbReference type="NCBI Taxonomy" id="118510"/>
    <lineage>
        <taxon>Eukaryota</taxon>
        <taxon>Viridiplantae</taxon>
        <taxon>Streptophyta</taxon>
        <taxon>Embryophyta</taxon>
        <taxon>Tracheophyta</taxon>
        <taxon>Spermatophyta</taxon>
        <taxon>Magnoliopsida</taxon>
        <taxon>eudicotyledons</taxon>
        <taxon>Gunneridae</taxon>
        <taxon>Pentapetalae</taxon>
        <taxon>asterids</taxon>
        <taxon>campanulids</taxon>
        <taxon>Asterales</taxon>
        <taxon>Asteraceae</taxon>
        <taxon>Asteroideae</taxon>
        <taxon>Anthemideae</taxon>
        <taxon>Anthemidinae</taxon>
        <taxon>Tanacetum</taxon>
    </lineage>
</organism>
<dbReference type="Gene3D" id="4.10.60.10">
    <property type="entry name" value="Zinc finger, CCHC-type"/>
    <property type="match status" value="1"/>
</dbReference>
<gene>
    <name evidence="1" type="ORF">Tci_015959</name>
</gene>
<evidence type="ECO:0008006" key="2">
    <source>
        <dbReference type="Google" id="ProtNLM"/>
    </source>
</evidence>
<accession>A0A6L2K3I6</accession>
<name>A0A6L2K3I6_TANCI</name>
<reference evidence="1" key="1">
    <citation type="journal article" date="2019" name="Sci. Rep.">
        <title>Draft genome of Tanacetum cinerariifolium, the natural source of mosquito coil.</title>
        <authorList>
            <person name="Yamashiro T."/>
            <person name="Shiraishi A."/>
            <person name="Satake H."/>
            <person name="Nakayama K."/>
        </authorList>
    </citation>
    <scope>NUCLEOTIDE SEQUENCE</scope>
</reference>